<dbReference type="EMBL" id="KZ110593">
    <property type="protein sequence ID" value="OSX65040.1"/>
    <property type="molecule type" value="Genomic_DNA"/>
</dbReference>
<dbReference type="GeneID" id="36323494"/>
<feature type="region of interest" description="Disordered" evidence="1">
    <location>
        <begin position="191"/>
        <end position="218"/>
    </location>
</feature>
<feature type="compositionally biased region" description="Polar residues" evidence="1">
    <location>
        <begin position="387"/>
        <end position="401"/>
    </location>
</feature>
<dbReference type="AlphaFoldDB" id="A0A1X6N948"/>
<feature type="region of interest" description="Disordered" evidence="1">
    <location>
        <begin position="342"/>
        <end position="364"/>
    </location>
</feature>
<sequence>MSVVAPRAVWRVACFFFLLAHVALATLTNRTIDDENGDSVTGLQPVYAPPSGVWNYGPTCPGCFVQPDVDDCFDHSWHDVTANPSDPEPRNVTLTFNGTAIWVFGVIPNYVPYATTYVNISFELDGHTVGSFSHIPSESDAYQYNVTLYSNTSLKDAQHTLTMTPRRDVNASYMAFDWAMYTYDSDITVGTPSTTSRSATSPASSSATTRGTSSPTPTSHVAVGAIVGGVVGGVAALVIALLAIFCWRRRGRGRADRIRSMGPFAAHDDAIEPKSEAHSSDLSTSRPTLPTQYTLRSAATPSGRPLSTAAALSDAASSFAATNMSSIPATSSSGQLSSAALAAGASSARSPREVRGQSKAAMRREELTRQMRDIEAHVADLQRRQSHQSAPSNASLYSQSGTGIGSPPPVPVVEQYDDSNLRRQIETLQTEVERLRLEAVTHEEPPPAYEQPDEEEGLLAEHEEAGTSRAVRTVERSPFICYDSGIMNTIFTAYRYFVFVLFIVCNIVLCSVSAWNLSIALAVQFTTSIEVDAVAIAMGAVGLVFIFPILFIDVLRKQSVTRHVWFECLWVGVFALLEFGMSCSA</sequence>
<organism evidence="4 5">
    <name type="scientific">Postia placenta MAD-698-R-SB12</name>
    <dbReference type="NCBI Taxonomy" id="670580"/>
    <lineage>
        <taxon>Eukaryota</taxon>
        <taxon>Fungi</taxon>
        <taxon>Dikarya</taxon>
        <taxon>Basidiomycota</taxon>
        <taxon>Agaricomycotina</taxon>
        <taxon>Agaricomycetes</taxon>
        <taxon>Polyporales</taxon>
        <taxon>Adustoporiaceae</taxon>
        <taxon>Rhodonia</taxon>
    </lineage>
</organism>
<accession>A0A1X6N948</accession>
<gene>
    <name evidence="4" type="ORF">POSPLADRAFT_1044459</name>
</gene>
<keyword evidence="2" id="KW-0812">Transmembrane</keyword>
<feature type="compositionally biased region" description="Basic and acidic residues" evidence="1">
    <location>
        <begin position="350"/>
        <end position="364"/>
    </location>
</feature>
<name>A0A1X6N948_9APHY</name>
<proteinExistence type="predicted"/>
<evidence type="ECO:0000256" key="2">
    <source>
        <dbReference type="SAM" id="Phobius"/>
    </source>
</evidence>
<dbReference type="Gene3D" id="2.60.120.260">
    <property type="entry name" value="Galactose-binding domain-like"/>
    <property type="match status" value="1"/>
</dbReference>
<feature type="signal peptide" evidence="3">
    <location>
        <begin position="1"/>
        <end position="25"/>
    </location>
</feature>
<evidence type="ECO:0000313" key="5">
    <source>
        <dbReference type="Proteomes" id="UP000194127"/>
    </source>
</evidence>
<dbReference type="OrthoDB" id="3270641at2759"/>
<reference evidence="4 5" key="1">
    <citation type="submission" date="2017-04" db="EMBL/GenBank/DDBJ databases">
        <title>Genome Sequence of the Model Brown-Rot Fungus Postia placenta SB12.</title>
        <authorList>
            <consortium name="DOE Joint Genome Institute"/>
            <person name="Gaskell J."/>
            <person name="Kersten P."/>
            <person name="Larrondo L.F."/>
            <person name="Canessa P."/>
            <person name="Martinez D."/>
            <person name="Hibbett D."/>
            <person name="Schmoll M."/>
            <person name="Kubicek C.P."/>
            <person name="Martinez A.T."/>
            <person name="Yadav J."/>
            <person name="Master E."/>
            <person name="Magnuson J.K."/>
            <person name="James T."/>
            <person name="Yaver D."/>
            <person name="Berka R."/>
            <person name="Labutti K."/>
            <person name="Lipzen A."/>
            <person name="Aerts A."/>
            <person name="Barry K."/>
            <person name="Henrissat B."/>
            <person name="Blanchette R."/>
            <person name="Grigoriev I."/>
            <person name="Cullen D."/>
        </authorList>
    </citation>
    <scope>NUCLEOTIDE SEQUENCE [LARGE SCALE GENOMIC DNA]</scope>
    <source>
        <strain evidence="4 5">MAD-698-R-SB12</strain>
    </source>
</reference>
<keyword evidence="5" id="KW-1185">Reference proteome</keyword>
<keyword evidence="3" id="KW-0732">Signal</keyword>
<evidence type="ECO:0000313" key="4">
    <source>
        <dbReference type="EMBL" id="OSX65040.1"/>
    </source>
</evidence>
<dbReference type="Proteomes" id="UP000194127">
    <property type="component" value="Unassembled WGS sequence"/>
</dbReference>
<evidence type="ECO:0000256" key="1">
    <source>
        <dbReference type="SAM" id="MobiDB-lite"/>
    </source>
</evidence>
<keyword evidence="2" id="KW-1133">Transmembrane helix</keyword>
<dbReference type="RefSeq" id="XP_024341834.1">
    <property type="nucleotide sequence ID" value="XM_024478544.1"/>
</dbReference>
<keyword evidence="2" id="KW-0472">Membrane</keyword>
<feature type="region of interest" description="Disordered" evidence="1">
    <location>
        <begin position="381"/>
        <end position="410"/>
    </location>
</feature>
<dbReference type="STRING" id="670580.A0A1X6N948"/>
<feature type="transmembrane region" description="Helical" evidence="2">
    <location>
        <begin position="496"/>
        <end position="521"/>
    </location>
</feature>
<protein>
    <submittedName>
        <fullName evidence="4">Uncharacterized protein</fullName>
    </submittedName>
</protein>
<feature type="transmembrane region" description="Helical" evidence="2">
    <location>
        <begin position="533"/>
        <end position="552"/>
    </location>
</feature>
<feature type="compositionally biased region" description="Basic and acidic residues" evidence="1">
    <location>
        <begin position="269"/>
        <end position="279"/>
    </location>
</feature>
<feature type="compositionally biased region" description="Polar residues" evidence="1">
    <location>
        <begin position="280"/>
        <end position="290"/>
    </location>
</feature>
<feature type="transmembrane region" description="Helical" evidence="2">
    <location>
        <begin position="221"/>
        <end position="247"/>
    </location>
</feature>
<feature type="region of interest" description="Disordered" evidence="1">
    <location>
        <begin position="269"/>
        <end position="290"/>
    </location>
</feature>
<feature type="chain" id="PRO_5012123387" evidence="3">
    <location>
        <begin position="26"/>
        <end position="585"/>
    </location>
</feature>
<evidence type="ECO:0000256" key="3">
    <source>
        <dbReference type="SAM" id="SignalP"/>
    </source>
</evidence>